<accession>A0ABU0YTL8</accession>
<dbReference type="RefSeq" id="WP_379959503.1">
    <property type="nucleotide sequence ID" value="NZ_JAUYVI010000007.1"/>
</dbReference>
<proteinExistence type="inferred from homology"/>
<dbReference type="EMBL" id="JAUYVI010000007">
    <property type="protein sequence ID" value="MDQ7250346.1"/>
    <property type="molecule type" value="Genomic_DNA"/>
</dbReference>
<dbReference type="InterPro" id="IPR050259">
    <property type="entry name" value="SDR"/>
</dbReference>
<dbReference type="PANTHER" id="PTHR42879:SF2">
    <property type="entry name" value="3-OXOACYL-[ACYL-CARRIER-PROTEIN] REDUCTASE FABG"/>
    <property type="match status" value="1"/>
</dbReference>
<sequence length="246" mass="25783">MGKLDGKVAVVTGGATGIGRGIAMLYAAEGCELAVLDRNGAGAEKVAAAIRQLGRRAIAVQADVGSEAEIEAAFAAIRKAFGDPDILVNNAGIVTVAHLETMPTAQFDDMIRINLKSVFLCTRAVLPGMRRKRYGRIVNISSQLAYKGGEGMAHYAAAKAGILGITRSLAYEVTADNIAVNAICPGPIDTDMKLPPEWASKKQSELVIGRQGKVEEIAPTALLLACEEAAFYVGATFHPNGGDIMV</sequence>
<dbReference type="PANTHER" id="PTHR42879">
    <property type="entry name" value="3-OXOACYL-(ACYL-CARRIER-PROTEIN) REDUCTASE"/>
    <property type="match status" value="1"/>
</dbReference>
<dbReference type="PROSITE" id="PS00061">
    <property type="entry name" value="ADH_SHORT"/>
    <property type="match status" value="1"/>
</dbReference>
<evidence type="ECO:0000256" key="2">
    <source>
        <dbReference type="RuleBase" id="RU000363"/>
    </source>
</evidence>
<dbReference type="Pfam" id="PF00106">
    <property type="entry name" value="adh_short"/>
    <property type="match status" value="1"/>
</dbReference>
<comment type="similarity">
    <text evidence="1 2">Belongs to the short-chain dehydrogenases/reductases (SDR) family.</text>
</comment>
<dbReference type="InterPro" id="IPR002347">
    <property type="entry name" value="SDR_fam"/>
</dbReference>
<keyword evidence="4" id="KW-1185">Reference proteome</keyword>
<dbReference type="InterPro" id="IPR036291">
    <property type="entry name" value="NAD(P)-bd_dom_sf"/>
</dbReference>
<gene>
    <name evidence="3" type="ORF">Q8A70_21835</name>
</gene>
<reference evidence="4" key="1">
    <citation type="submission" date="2023-08" db="EMBL/GenBank/DDBJ databases">
        <title>Rhodospirillaceae gen. nov., a novel taxon isolated from the Yangtze River Yuezi River estuary sludge.</title>
        <authorList>
            <person name="Ruan L."/>
        </authorList>
    </citation>
    <scope>NUCLEOTIDE SEQUENCE [LARGE SCALE GENOMIC DNA]</scope>
    <source>
        <strain evidence="4">R-7</strain>
    </source>
</reference>
<dbReference type="Gene3D" id="3.40.50.720">
    <property type="entry name" value="NAD(P)-binding Rossmann-like Domain"/>
    <property type="match status" value="1"/>
</dbReference>
<organism evidence="3 4">
    <name type="scientific">Dongia sedimenti</name>
    <dbReference type="NCBI Taxonomy" id="3064282"/>
    <lineage>
        <taxon>Bacteria</taxon>
        <taxon>Pseudomonadati</taxon>
        <taxon>Pseudomonadota</taxon>
        <taxon>Alphaproteobacteria</taxon>
        <taxon>Rhodospirillales</taxon>
        <taxon>Dongiaceae</taxon>
        <taxon>Dongia</taxon>
    </lineage>
</organism>
<dbReference type="PRINTS" id="PR00081">
    <property type="entry name" value="GDHRDH"/>
</dbReference>
<dbReference type="InterPro" id="IPR020904">
    <property type="entry name" value="Sc_DH/Rdtase_CS"/>
</dbReference>
<comment type="caution">
    <text evidence="3">The sequence shown here is derived from an EMBL/GenBank/DDBJ whole genome shotgun (WGS) entry which is preliminary data.</text>
</comment>
<dbReference type="SUPFAM" id="SSF51735">
    <property type="entry name" value="NAD(P)-binding Rossmann-fold domains"/>
    <property type="match status" value="1"/>
</dbReference>
<dbReference type="PRINTS" id="PR00080">
    <property type="entry name" value="SDRFAMILY"/>
</dbReference>
<protein>
    <submittedName>
        <fullName evidence="3">SDR family NAD(P)-dependent oxidoreductase</fullName>
    </submittedName>
</protein>
<evidence type="ECO:0000256" key="1">
    <source>
        <dbReference type="ARBA" id="ARBA00006484"/>
    </source>
</evidence>
<evidence type="ECO:0000313" key="3">
    <source>
        <dbReference type="EMBL" id="MDQ7250346.1"/>
    </source>
</evidence>
<dbReference type="Proteomes" id="UP001230156">
    <property type="component" value="Unassembled WGS sequence"/>
</dbReference>
<name>A0ABU0YTL8_9PROT</name>
<evidence type="ECO:0000313" key="4">
    <source>
        <dbReference type="Proteomes" id="UP001230156"/>
    </source>
</evidence>